<dbReference type="AlphaFoldDB" id="B3E2B2"/>
<dbReference type="RefSeq" id="WP_012468522.1">
    <property type="nucleotide sequence ID" value="NC_010814.1"/>
</dbReference>
<evidence type="ECO:0000313" key="1">
    <source>
        <dbReference type="EMBL" id="ACD94165.1"/>
    </source>
</evidence>
<reference evidence="1 2" key="1">
    <citation type="submission" date="2008-05" db="EMBL/GenBank/DDBJ databases">
        <title>Complete sequence of chromosome of Geobacter lovleyi SZ.</title>
        <authorList>
            <consortium name="US DOE Joint Genome Institute"/>
            <person name="Lucas S."/>
            <person name="Copeland A."/>
            <person name="Lapidus A."/>
            <person name="Glavina del Rio T."/>
            <person name="Dalin E."/>
            <person name="Tice H."/>
            <person name="Bruce D."/>
            <person name="Goodwin L."/>
            <person name="Pitluck S."/>
            <person name="Chertkov O."/>
            <person name="Meincke L."/>
            <person name="Brettin T."/>
            <person name="Detter J.C."/>
            <person name="Han C."/>
            <person name="Tapia R."/>
            <person name="Kuske C.R."/>
            <person name="Schmutz J."/>
            <person name="Larimer F."/>
            <person name="Land M."/>
            <person name="Hauser L."/>
            <person name="Kyrpides N."/>
            <person name="Mikhailova N."/>
            <person name="Sung Y."/>
            <person name="Fletcher K.E."/>
            <person name="Ritalahti K.M."/>
            <person name="Loeffler F.E."/>
            <person name="Richardson P."/>
        </authorList>
    </citation>
    <scope>NUCLEOTIDE SEQUENCE [LARGE SCALE GENOMIC DNA]</scope>
    <source>
        <strain evidence="2">ATCC BAA-1151 / DSM 17278 / SZ</strain>
    </source>
</reference>
<name>B3E2B2_TRIL1</name>
<sequence>MCYMVHISTDSSTDLTDRNTELVRFEKVTNPESDPCLSVLEFPNKWEVGSKTGCGCTFRHLYVESVELGFSKPEDWYQEEKDELDATRQLYQALNDLLESGCQVDLVDRWEEAAPDDITTIKVSLDEVSEEAFRMFEGHKFKLKKTKIQPHR</sequence>
<accession>B3E2B2</accession>
<proteinExistence type="predicted"/>
<dbReference type="Proteomes" id="UP000002420">
    <property type="component" value="Chromosome"/>
</dbReference>
<dbReference type="KEGG" id="glo:Glov_0437"/>
<dbReference type="STRING" id="398767.Glov_0437"/>
<dbReference type="EMBL" id="CP001089">
    <property type="protein sequence ID" value="ACD94165.1"/>
    <property type="molecule type" value="Genomic_DNA"/>
</dbReference>
<evidence type="ECO:0000313" key="2">
    <source>
        <dbReference type="Proteomes" id="UP000002420"/>
    </source>
</evidence>
<keyword evidence="2" id="KW-1185">Reference proteome</keyword>
<dbReference type="OrthoDB" id="6992266at2"/>
<organism evidence="1 2">
    <name type="scientific">Trichlorobacter lovleyi (strain ATCC BAA-1151 / DSM 17278 / SZ)</name>
    <name type="common">Geobacter lovleyi</name>
    <dbReference type="NCBI Taxonomy" id="398767"/>
    <lineage>
        <taxon>Bacteria</taxon>
        <taxon>Pseudomonadati</taxon>
        <taxon>Thermodesulfobacteriota</taxon>
        <taxon>Desulfuromonadia</taxon>
        <taxon>Geobacterales</taxon>
        <taxon>Geobacteraceae</taxon>
        <taxon>Trichlorobacter</taxon>
    </lineage>
</organism>
<gene>
    <name evidence="1" type="ordered locus">Glov_0437</name>
</gene>
<protein>
    <submittedName>
        <fullName evidence="1">Uncharacterized protein</fullName>
    </submittedName>
</protein>
<dbReference type="HOGENOM" id="CLU_1719736_0_0_7"/>